<keyword evidence="2" id="KW-0560">Oxidoreductase</keyword>
<reference evidence="2 3" key="1">
    <citation type="submission" date="2021-04" db="EMBL/GenBank/DDBJ databases">
        <title>Whole genome sequence of Jiella sp. KSK16Y-1.</title>
        <authorList>
            <person name="Tuo L."/>
        </authorList>
    </citation>
    <scope>NUCLEOTIDE SEQUENCE [LARGE SCALE GENOMIC DNA]</scope>
    <source>
        <strain evidence="2 3">KSK16Y-1</strain>
    </source>
</reference>
<evidence type="ECO:0000313" key="3">
    <source>
        <dbReference type="Proteomes" id="UP000678276"/>
    </source>
</evidence>
<dbReference type="PANTHER" id="PTHR33336">
    <property type="entry name" value="QUINOL MONOOXYGENASE YGIN-RELATED"/>
    <property type="match status" value="1"/>
</dbReference>
<keyword evidence="3" id="KW-1185">Reference proteome</keyword>
<dbReference type="EMBL" id="JAGJCF010000005">
    <property type="protein sequence ID" value="MBP0615767.1"/>
    <property type="molecule type" value="Genomic_DNA"/>
</dbReference>
<sequence>MRQLTRTPNVHLIVELTALEGKAAELGQHIAALARASRGEDGVIRYDVVQSAADENVFRFIECWRDEAALTAHQATAHVVTFGQNALPLLARPYTIMAGKLLDE</sequence>
<organism evidence="2 3">
    <name type="scientific">Jiella mangrovi</name>
    <dbReference type="NCBI Taxonomy" id="2821407"/>
    <lineage>
        <taxon>Bacteria</taxon>
        <taxon>Pseudomonadati</taxon>
        <taxon>Pseudomonadota</taxon>
        <taxon>Alphaproteobacteria</taxon>
        <taxon>Hyphomicrobiales</taxon>
        <taxon>Aurantimonadaceae</taxon>
        <taxon>Jiella</taxon>
    </lineage>
</organism>
<evidence type="ECO:0000313" key="2">
    <source>
        <dbReference type="EMBL" id="MBP0615767.1"/>
    </source>
</evidence>
<dbReference type="RefSeq" id="WP_209594197.1">
    <property type="nucleotide sequence ID" value="NZ_JAGJCF010000005.1"/>
</dbReference>
<feature type="domain" description="ABM" evidence="1">
    <location>
        <begin position="10"/>
        <end position="97"/>
    </location>
</feature>
<dbReference type="Proteomes" id="UP000678276">
    <property type="component" value="Unassembled WGS sequence"/>
</dbReference>
<dbReference type="Pfam" id="PF03992">
    <property type="entry name" value="ABM"/>
    <property type="match status" value="1"/>
</dbReference>
<dbReference type="InterPro" id="IPR050744">
    <property type="entry name" value="AI-2_Isomerase_LsrG"/>
</dbReference>
<dbReference type="GO" id="GO:0004497">
    <property type="term" value="F:monooxygenase activity"/>
    <property type="evidence" value="ECO:0007669"/>
    <property type="project" value="UniProtKB-KW"/>
</dbReference>
<dbReference type="Gene3D" id="3.30.70.100">
    <property type="match status" value="1"/>
</dbReference>
<evidence type="ECO:0000259" key="1">
    <source>
        <dbReference type="PROSITE" id="PS51725"/>
    </source>
</evidence>
<name>A0ABS4BG85_9HYPH</name>
<dbReference type="PROSITE" id="PS51725">
    <property type="entry name" value="ABM"/>
    <property type="match status" value="1"/>
</dbReference>
<dbReference type="PANTHER" id="PTHR33336:SF3">
    <property type="entry name" value="ABM DOMAIN-CONTAINING PROTEIN"/>
    <property type="match status" value="1"/>
</dbReference>
<accession>A0ABS4BG85</accession>
<dbReference type="InterPro" id="IPR011008">
    <property type="entry name" value="Dimeric_a/b-barrel"/>
</dbReference>
<proteinExistence type="predicted"/>
<comment type="caution">
    <text evidence="2">The sequence shown here is derived from an EMBL/GenBank/DDBJ whole genome shotgun (WGS) entry which is preliminary data.</text>
</comment>
<dbReference type="SUPFAM" id="SSF54909">
    <property type="entry name" value="Dimeric alpha+beta barrel"/>
    <property type="match status" value="1"/>
</dbReference>
<keyword evidence="2" id="KW-0503">Monooxygenase</keyword>
<dbReference type="InterPro" id="IPR007138">
    <property type="entry name" value="ABM_dom"/>
</dbReference>
<protein>
    <submittedName>
        <fullName evidence="2">Antibiotic biosynthesis monooxygenase</fullName>
    </submittedName>
</protein>
<gene>
    <name evidence="2" type="ORF">J6595_09260</name>
</gene>